<evidence type="ECO:0000313" key="9">
    <source>
        <dbReference type="Proteomes" id="UP000764110"/>
    </source>
</evidence>
<feature type="transmembrane region" description="Helical" evidence="5">
    <location>
        <begin position="517"/>
        <end position="536"/>
    </location>
</feature>
<comment type="caution">
    <text evidence="8">The sequence shown here is derived from an EMBL/GenBank/DDBJ whole genome shotgun (WGS) entry which is preliminary data.</text>
</comment>
<dbReference type="Pfam" id="PF24800">
    <property type="entry name" value="DUF7702"/>
    <property type="match status" value="1"/>
</dbReference>
<dbReference type="EMBL" id="JACEFI010000001">
    <property type="protein sequence ID" value="KAH0602008.1"/>
    <property type="molecule type" value="Genomic_DNA"/>
</dbReference>
<evidence type="ECO:0000256" key="3">
    <source>
        <dbReference type="ARBA" id="ARBA00022786"/>
    </source>
</evidence>
<keyword evidence="5" id="KW-0812">Transmembrane</keyword>
<reference evidence="8 9" key="1">
    <citation type="submission" date="2020-07" db="EMBL/GenBank/DDBJ databases">
        <title>Metarhizium humberi genome.</title>
        <authorList>
            <person name="Lysoe E."/>
        </authorList>
    </citation>
    <scope>NUCLEOTIDE SEQUENCE [LARGE SCALE GENOMIC DNA]</scope>
    <source>
        <strain evidence="8 9">ESALQ1638</strain>
    </source>
</reference>
<dbReference type="SUPFAM" id="SSF57850">
    <property type="entry name" value="RING/U-box"/>
    <property type="match status" value="1"/>
</dbReference>
<keyword evidence="3" id="KW-0833">Ubl conjugation pathway</keyword>
<feature type="transmembrane region" description="Helical" evidence="5">
    <location>
        <begin position="627"/>
        <end position="651"/>
    </location>
</feature>
<keyword evidence="2" id="KW-0863">Zinc-finger</keyword>
<dbReference type="Gene3D" id="1.20.120.1750">
    <property type="match status" value="1"/>
</dbReference>
<evidence type="ECO:0000256" key="1">
    <source>
        <dbReference type="ARBA" id="ARBA00022723"/>
    </source>
</evidence>
<feature type="domain" description="DUF7702" evidence="7">
    <location>
        <begin position="408"/>
        <end position="656"/>
    </location>
</feature>
<dbReference type="AlphaFoldDB" id="A0A9P8MKF1"/>
<evidence type="ECO:0008006" key="10">
    <source>
        <dbReference type="Google" id="ProtNLM"/>
    </source>
</evidence>
<feature type="transmembrane region" description="Helical" evidence="5">
    <location>
        <begin position="556"/>
        <end position="575"/>
    </location>
</feature>
<protein>
    <recommendedName>
        <fullName evidence="10">RING-type domain-containing protein</fullName>
    </recommendedName>
</protein>
<evidence type="ECO:0000259" key="7">
    <source>
        <dbReference type="Pfam" id="PF24800"/>
    </source>
</evidence>
<dbReference type="InterPro" id="IPR002867">
    <property type="entry name" value="IBR_dom"/>
</dbReference>
<keyword evidence="1" id="KW-0479">Metal-binding</keyword>
<feature type="domain" description="IBR" evidence="6">
    <location>
        <begin position="206"/>
        <end position="257"/>
    </location>
</feature>
<sequence length="674" mass="74024">MFDSFDQASLDLIIELQLQDAQNLIKGKHRAGETPDGELAAELFKLELESLASFHVDQAMSRSLAHAILTDEEAIQSLVEEEQQAVRDRELAINGEASTQGPGTADPDTAIEDDMVKKLVALYVGEDDHSGTAAASSSKQAARPSTSTAAIEKRRCVACMTDVPYFETSAMNDESLFPPRCCSQPIPLGLNQIFLPARLAGQYQAKELEYSTKNRTYCHRATCSTFIPTPFIRGEIATCVKCQSKTCTICKGSSHDGDCPEDVATMDLLNVAAQKGWQRCYSCRRMVDLEVGCNHITCRCGAQFCYVCGVKWKNCSCDQWDENRLVDRANAIVDRDADLLHIEGVNRAALVERERNNLVVNHDCWNHRWKSRRGFFQCEECFDSTSPSDHWFGYNELCAARMVNPHLSLGIAQAVFYLPMLPLTIWLMIRNGKIRPRMAWWPLIPFTLMRLAGGPVIIAMVANMEQHNGEPDIGLAVAATILLNVGVIPLIVADLGLTRIILMDNFGDGPFTHRITVGLRLTFVAAIALLGAGGGIGSQPDPDLVHTGHNLVLAGYIVFAAELVALTLMQVYYHARKSSLRPSGHQVLRGALLASPFIMVRTAYGLIESAHAQETETLWNPVFGHPAASSTVLFALMALVMEYIALLIYLWSGFSIAPDRGLGGSRDAGPVPKP</sequence>
<keyword evidence="5" id="KW-0472">Membrane</keyword>
<dbReference type="PANTHER" id="PTHR42109:SF2">
    <property type="entry name" value="INTEGRAL MEMBRANE PROTEIN"/>
    <property type="match status" value="1"/>
</dbReference>
<dbReference type="PANTHER" id="PTHR42109">
    <property type="entry name" value="UNPLACED GENOMIC SCAFFOLD UM_SCAF_CONTIG_1.265, WHOLE GENOME SHOTGUN SEQUENCE"/>
    <property type="match status" value="1"/>
</dbReference>
<organism evidence="8 9">
    <name type="scientific">Metarhizium humberi</name>
    <dbReference type="NCBI Taxonomy" id="2596975"/>
    <lineage>
        <taxon>Eukaryota</taxon>
        <taxon>Fungi</taxon>
        <taxon>Dikarya</taxon>
        <taxon>Ascomycota</taxon>
        <taxon>Pezizomycotina</taxon>
        <taxon>Sordariomycetes</taxon>
        <taxon>Hypocreomycetidae</taxon>
        <taxon>Hypocreales</taxon>
        <taxon>Clavicipitaceae</taxon>
        <taxon>Metarhizium</taxon>
    </lineage>
</organism>
<name>A0A9P8MKF1_9HYPO</name>
<proteinExistence type="predicted"/>
<keyword evidence="4" id="KW-0862">Zinc</keyword>
<evidence type="ECO:0000256" key="5">
    <source>
        <dbReference type="SAM" id="Phobius"/>
    </source>
</evidence>
<accession>A0A9P8MKF1</accession>
<evidence type="ECO:0000256" key="4">
    <source>
        <dbReference type="ARBA" id="ARBA00022833"/>
    </source>
</evidence>
<dbReference type="CDD" id="cd22584">
    <property type="entry name" value="Rcat_RBR_unk"/>
    <property type="match status" value="1"/>
</dbReference>
<gene>
    <name evidence="8" type="ORF">MHUMG1_00887</name>
</gene>
<feature type="transmembrane region" description="Helical" evidence="5">
    <location>
        <begin position="407"/>
        <end position="428"/>
    </location>
</feature>
<dbReference type="Proteomes" id="UP000764110">
    <property type="component" value="Unassembled WGS sequence"/>
</dbReference>
<dbReference type="Pfam" id="PF01485">
    <property type="entry name" value="IBR"/>
    <property type="match status" value="1"/>
</dbReference>
<evidence type="ECO:0000259" key="6">
    <source>
        <dbReference type="Pfam" id="PF01485"/>
    </source>
</evidence>
<evidence type="ECO:0000313" key="8">
    <source>
        <dbReference type="EMBL" id="KAH0602008.1"/>
    </source>
</evidence>
<dbReference type="InterPro" id="IPR056119">
    <property type="entry name" value="DUF7702"/>
</dbReference>
<keyword evidence="9" id="KW-1185">Reference proteome</keyword>
<dbReference type="GO" id="GO:0008270">
    <property type="term" value="F:zinc ion binding"/>
    <property type="evidence" value="ECO:0007669"/>
    <property type="project" value="UniProtKB-KW"/>
</dbReference>
<evidence type="ECO:0000256" key="2">
    <source>
        <dbReference type="ARBA" id="ARBA00022771"/>
    </source>
</evidence>
<feature type="transmembrane region" description="Helical" evidence="5">
    <location>
        <begin position="473"/>
        <end position="497"/>
    </location>
</feature>
<keyword evidence="5" id="KW-1133">Transmembrane helix</keyword>
<feature type="transmembrane region" description="Helical" evidence="5">
    <location>
        <begin position="440"/>
        <end position="461"/>
    </location>
</feature>
<dbReference type="CDD" id="cd20335">
    <property type="entry name" value="BRcat_RBR"/>
    <property type="match status" value="1"/>
</dbReference>